<feature type="domain" description="Resolvase/invertase-type recombinase catalytic" evidence="1">
    <location>
        <begin position="2"/>
        <end position="101"/>
    </location>
</feature>
<accession>A0A9D1NES9</accession>
<organism evidence="2 3">
    <name type="scientific">Candidatus Caccopulliclostridium gallistercoris</name>
    <dbReference type="NCBI Taxonomy" id="2840719"/>
    <lineage>
        <taxon>Bacteria</taxon>
        <taxon>Bacillati</taxon>
        <taxon>Bacillota</taxon>
        <taxon>Clostridia</taxon>
        <taxon>Candidatus Caccopulliclostridium</taxon>
    </lineage>
</organism>
<reference evidence="2" key="1">
    <citation type="submission" date="2020-10" db="EMBL/GenBank/DDBJ databases">
        <authorList>
            <person name="Gilroy R."/>
        </authorList>
    </citation>
    <scope>NUCLEOTIDE SEQUENCE</scope>
    <source>
        <strain evidence="2">CHK186-9395</strain>
    </source>
</reference>
<reference evidence="2" key="2">
    <citation type="journal article" date="2021" name="PeerJ">
        <title>Extensive microbial diversity within the chicken gut microbiome revealed by metagenomics and culture.</title>
        <authorList>
            <person name="Gilroy R."/>
            <person name="Ravi A."/>
            <person name="Getino M."/>
            <person name="Pursley I."/>
            <person name="Horton D.L."/>
            <person name="Alikhan N.F."/>
            <person name="Baker D."/>
            <person name="Gharbi K."/>
            <person name="Hall N."/>
            <person name="Watson M."/>
            <person name="Adriaenssens E.M."/>
            <person name="Foster-Nyarko E."/>
            <person name="Jarju S."/>
            <person name="Secka A."/>
            <person name="Antonio M."/>
            <person name="Oren A."/>
            <person name="Chaudhuri R.R."/>
            <person name="La Ragione R."/>
            <person name="Hildebrand F."/>
            <person name="Pallen M.J."/>
        </authorList>
    </citation>
    <scope>NUCLEOTIDE SEQUENCE</scope>
    <source>
        <strain evidence="2">CHK186-9395</strain>
    </source>
</reference>
<dbReference type="SUPFAM" id="SSF53041">
    <property type="entry name" value="Resolvase-like"/>
    <property type="match status" value="1"/>
</dbReference>
<dbReference type="GO" id="GO:0003677">
    <property type="term" value="F:DNA binding"/>
    <property type="evidence" value="ECO:0007669"/>
    <property type="project" value="InterPro"/>
</dbReference>
<dbReference type="GO" id="GO:0000150">
    <property type="term" value="F:DNA strand exchange activity"/>
    <property type="evidence" value="ECO:0007669"/>
    <property type="project" value="InterPro"/>
</dbReference>
<dbReference type="EMBL" id="DVOJ01000015">
    <property type="protein sequence ID" value="HIV01813.1"/>
    <property type="molecule type" value="Genomic_DNA"/>
</dbReference>
<gene>
    <name evidence="2" type="ORF">IAA62_04595</name>
</gene>
<dbReference type="InterPro" id="IPR036162">
    <property type="entry name" value="Resolvase-like_N_sf"/>
</dbReference>
<protein>
    <submittedName>
        <fullName evidence="2">Recombinase family protein</fullName>
    </submittedName>
</protein>
<dbReference type="CDD" id="cd00338">
    <property type="entry name" value="Ser_Recombinase"/>
    <property type="match status" value="1"/>
</dbReference>
<dbReference type="SMART" id="SM00857">
    <property type="entry name" value="Resolvase"/>
    <property type="match status" value="1"/>
</dbReference>
<evidence type="ECO:0000259" key="1">
    <source>
        <dbReference type="SMART" id="SM00857"/>
    </source>
</evidence>
<name>A0A9D1NES9_9FIRM</name>
<dbReference type="Pfam" id="PF00239">
    <property type="entry name" value="Resolvase"/>
    <property type="match status" value="1"/>
</dbReference>
<proteinExistence type="predicted"/>
<dbReference type="AlphaFoldDB" id="A0A9D1NES9"/>
<dbReference type="Proteomes" id="UP000886861">
    <property type="component" value="Unassembled WGS sequence"/>
</dbReference>
<dbReference type="InterPro" id="IPR006119">
    <property type="entry name" value="Resolv_N"/>
</dbReference>
<evidence type="ECO:0000313" key="3">
    <source>
        <dbReference type="Proteomes" id="UP000886861"/>
    </source>
</evidence>
<comment type="caution">
    <text evidence="2">The sequence shown here is derived from an EMBL/GenBank/DDBJ whole genome shotgun (WGS) entry which is preliminary data.</text>
</comment>
<sequence>MVVGEYIDRALTGTTDKRPEFLRMIEDSKKKMFNYVIVYQLDRFARNRYDSATYKAKLTKNGVRVLSARENISDDASGVLMESVLEGRILFERIKSKNKAWNERNRIERSLDWWLFALWLQHI</sequence>
<dbReference type="Gene3D" id="3.40.50.1390">
    <property type="entry name" value="Resolvase, N-terminal catalytic domain"/>
    <property type="match status" value="1"/>
</dbReference>
<evidence type="ECO:0000313" key="2">
    <source>
        <dbReference type="EMBL" id="HIV01813.1"/>
    </source>
</evidence>